<sequence length="284" mass="31116">MIGLSLAIIRRFATLREKATTYTGVVMPKPRKRLDREIEKSGNWIPTWVGVAKFEVTHGFSMDKFVVDLSNHSCSCYVWDLVRIPCTHVVATINYKVENLEDYVHPYYKREAYGTCYGLEIVPINGQQLWSTSESGALLPLIYKTSPGRPKKLRREADEYVSHTKLSKKNVLIKCSSCNEFGHNVQTCKRGKKMNTRATSSVGGSGNTRATSTAGGSEAQPAPLTSKGGGTTRRGTSQVRAPHPTSQPKASGSREGLASSHQGGRRKSSRLLGAQHLGSQDSTS</sequence>
<evidence type="ECO:0000256" key="5">
    <source>
        <dbReference type="SAM" id="MobiDB-lite"/>
    </source>
</evidence>
<evidence type="ECO:0000256" key="2">
    <source>
        <dbReference type="ARBA" id="ARBA00022771"/>
    </source>
</evidence>
<accession>A0A3Q0F1V2</accession>
<dbReference type="PANTHER" id="PTHR31973:SF187">
    <property type="entry name" value="MUTATOR TRANSPOSASE MUDRA PROTEIN"/>
    <property type="match status" value="1"/>
</dbReference>
<dbReference type="SMART" id="SM00575">
    <property type="entry name" value="ZnF_PMZ"/>
    <property type="match status" value="1"/>
</dbReference>
<organism evidence="7 8">
    <name type="scientific">Vigna radiata var. radiata</name>
    <name type="common">Mung bean</name>
    <name type="synonym">Phaseolus aureus</name>
    <dbReference type="NCBI Taxonomy" id="3916"/>
    <lineage>
        <taxon>Eukaryota</taxon>
        <taxon>Viridiplantae</taxon>
        <taxon>Streptophyta</taxon>
        <taxon>Embryophyta</taxon>
        <taxon>Tracheophyta</taxon>
        <taxon>Spermatophyta</taxon>
        <taxon>Magnoliopsida</taxon>
        <taxon>eudicotyledons</taxon>
        <taxon>Gunneridae</taxon>
        <taxon>Pentapetalae</taxon>
        <taxon>rosids</taxon>
        <taxon>fabids</taxon>
        <taxon>Fabales</taxon>
        <taxon>Fabaceae</taxon>
        <taxon>Papilionoideae</taxon>
        <taxon>50 kb inversion clade</taxon>
        <taxon>NPAAA clade</taxon>
        <taxon>indigoferoid/millettioid clade</taxon>
        <taxon>Phaseoleae</taxon>
        <taxon>Vigna</taxon>
    </lineage>
</organism>
<evidence type="ECO:0000256" key="3">
    <source>
        <dbReference type="ARBA" id="ARBA00022833"/>
    </source>
</evidence>
<dbReference type="PROSITE" id="PS50966">
    <property type="entry name" value="ZF_SWIM"/>
    <property type="match status" value="1"/>
</dbReference>
<keyword evidence="7" id="KW-1185">Reference proteome</keyword>
<dbReference type="Proteomes" id="UP000087766">
    <property type="component" value="Chromosome 5"/>
</dbReference>
<name>A0A3Q0F1V2_VIGRR</name>
<protein>
    <submittedName>
        <fullName evidence="8">Uncharacterized protein LOC111241661</fullName>
    </submittedName>
</protein>
<dbReference type="OrthoDB" id="1434593at2759"/>
<evidence type="ECO:0000259" key="6">
    <source>
        <dbReference type="PROSITE" id="PS50966"/>
    </source>
</evidence>
<reference evidence="7" key="1">
    <citation type="journal article" date="2014" name="Nat. Commun.">
        <title>Genome sequence of mungbean and insights into evolution within Vigna species.</title>
        <authorList>
            <person name="Kang Y.J."/>
            <person name="Kim S.K."/>
            <person name="Kim M.Y."/>
            <person name="Lestari P."/>
            <person name="Kim K.H."/>
            <person name="Ha B.K."/>
            <person name="Jun T.H."/>
            <person name="Hwang W.J."/>
            <person name="Lee T."/>
            <person name="Lee J."/>
            <person name="Shim S."/>
            <person name="Yoon M.Y."/>
            <person name="Jang Y.E."/>
            <person name="Han K.S."/>
            <person name="Taeprayoon P."/>
            <person name="Yoon N."/>
            <person name="Somta P."/>
            <person name="Tanya P."/>
            <person name="Kim K.S."/>
            <person name="Gwag J.G."/>
            <person name="Moon J.K."/>
            <person name="Lee Y.H."/>
            <person name="Park B.S."/>
            <person name="Bombarely A."/>
            <person name="Doyle J.J."/>
            <person name="Jackson S.A."/>
            <person name="Schafleitner R."/>
            <person name="Srinives P."/>
            <person name="Varshney R.K."/>
            <person name="Lee S.H."/>
        </authorList>
    </citation>
    <scope>NUCLEOTIDE SEQUENCE [LARGE SCALE GENOMIC DNA]</scope>
    <source>
        <strain evidence="7">cv. VC1973A</strain>
    </source>
</reference>
<dbReference type="AlphaFoldDB" id="A0A3Q0F1V2"/>
<keyword evidence="2 4" id="KW-0863">Zinc-finger</keyword>
<dbReference type="InterPro" id="IPR006564">
    <property type="entry name" value="Znf_PMZ"/>
</dbReference>
<evidence type="ECO:0000313" key="8">
    <source>
        <dbReference type="RefSeq" id="XP_022636382.1"/>
    </source>
</evidence>
<dbReference type="InterPro" id="IPR007527">
    <property type="entry name" value="Znf_SWIM"/>
</dbReference>
<dbReference type="GeneID" id="111241661"/>
<keyword evidence="1" id="KW-0479">Metal-binding</keyword>
<evidence type="ECO:0000256" key="4">
    <source>
        <dbReference type="PROSITE-ProRule" id="PRU00325"/>
    </source>
</evidence>
<evidence type="ECO:0000256" key="1">
    <source>
        <dbReference type="ARBA" id="ARBA00022723"/>
    </source>
</evidence>
<reference evidence="8" key="2">
    <citation type="submission" date="2025-08" db="UniProtKB">
        <authorList>
            <consortium name="RefSeq"/>
        </authorList>
    </citation>
    <scope>IDENTIFICATION</scope>
    <source>
        <tissue evidence="8">Leaf</tissue>
    </source>
</reference>
<keyword evidence="3" id="KW-0862">Zinc</keyword>
<dbReference type="RefSeq" id="XP_022636382.1">
    <property type="nucleotide sequence ID" value="XM_022780661.1"/>
</dbReference>
<dbReference type="PANTHER" id="PTHR31973">
    <property type="entry name" value="POLYPROTEIN, PUTATIVE-RELATED"/>
    <property type="match status" value="1"/>
</dbReference>
<dbReference type="KEGG" id="vra:111241661"/>
<evidence type="ECO:0000313" key="7">
    <source>
        <dbReference type="Proteomes" id="UP000087766"/>
    </source>
</evidence>
<feature type="compositionally biased region" description="Polar residues" evidence="5">
    <location>
        <begin position="196"/>
        <end position="215"/>
    </location>
</feature>
<dbReference type="Pfam" id="PF04434">
    <property type="entry name" value="SWIM"/>
    <property type="match status" value="1"/>
</dbReference>
<feature type="region of interest" description="Disordered" evidence="5">
    <location>
        <begin position="189"/>
        <end position="284"/>
    </location>
</feature>
<dbReference type="GO" id="GO:0008270">
    <property type="term" value="F:zinc ion binding"/>
    <property type="evidence" value="ECO:0007669"/>
    <property type="project" value="UniProtKB-KW"/>
</dbReference>
<dbReference type="STRING" id="3916.A0A3Q0F1V2"/>
<proteinExistence type="predicted"/>
<gene>
    <name evidence="8" type="primary">LOC111241661</name>
</gene>
<feature type="domain" description="SWIM-type" evidence="6">
    <location>
        <begin position="65"/>
        <end position="97"/>
    </location>
</feature>